<feature type="domain" description="Retrotransposon gag" evidence="1">
    <location>
        <begin position="45"/>
        <end position="131"/>
    </location>
</feature>
<organism evidence="2">
    <name type="scientific">Sesamum calycinum</name>
    <dbReference type="NCBI Taxonomy" id="2727403"/>
    <lineage>
        <taxon>Eukaryota</taxon>
        <taxon>Viridiplantae</taxon>
        <taxon>Streptophyta</taxon>
        <taxon>Embryophyta</taxon>
        <taxon>Tracheophyta</taxon>
        <taxon>Spermatophyta</taxon>
        <taxon>Magnoliopsida</taxon>
        <taxon>eudicotyledons</taxon>
        <taxon>Gunneridae</taxon>
        <taxon>Pentapetalae</taxon>
        <taxon>asterids</taxon>
        <taxon>lamiids</taxon>
        <taxon>Lamiales</taxon>
        <taxon>Pedaliaceae</taxon>
        <taxon>Sesamum</taxon>
    </lineage>
</organism>
<sequence length="294" mass="33236">MPIGYQPSELRQFDGKGNPRQHITHFIEICNNAGTDGDLLVEQFVRSIKENAFGWYIDLEPELINGWDEIEKKFLNRFYSSRRTVSMVELTNTRQWKNEPIIDYINRWHTLSLNCEDKLIETSAIEMCIQGNQARADYASTGSKDPIAEGGRSVYKGFFPKEDKSPGPDGYSSRFYKVAWPIIGARGLRQGDPISAYLFVLVIELCFADDLLLFCEANEQSISLFKRGLEMFASLSGLHVSPTKSHLILSKSAQHNHDGLLGVLGFQQGHLPVRYLGLPLISYKLSLSNCKPLL</sequence>
<gene>
    <name evidence="2" type="ORF">Scaly_2689700</name>
</gene>
<dbReference type="PANTHER" id="PTHR33437">
    <property type="entry name" value="OS06G0361200 PROTEIN"/>
    <property type="match status" value="1"/>
</dbReference>
<dbReference type="Pfam" id="PF03732">
    <property type="entry name" value="Retrotrans_gag"/>
    <property type="match status" value="1"/>
</dbReference>
<protein>
    <recommendedName>
        <fullName evidence="1">Retrotransposon gag domain-containing protein</fullName>
    </recommendedName>
</protein>
<reference evidence="2" key="2">
    <citation type="journal article" date="2024" name="Plant">
        <title>Genomic evolution and insights into agronomic trait innovations of Sesamum species.</title>
        <authorList>
            <person name="Miao H."/>
            <person name="Wang L."/>
            <person name="Qu L."/>
            <person name="Liu H."/>
            <person name="Sun Y."/>
            <person name="Le M."/>
            <person name="Wang Q."/>
            <person name="Wei S."/>
            <person name="Zheng Y."/>
            <person name="Lin W."/>
            <person name="Duan Y."/>
            <person name="Cao H."/>
            <person name="Xiong S."/>
            <person name="Wang X."/>
            <person name="Wei L."/>
            <person name="Li C."/>
            <person name="Ma Q."/>
            <person name="Ju M."/>
            <person name="Zhao R."/>
            <person name="Li G."/>
            <person name="Mu C."/>
            <person name="Tian Q."/>
            <person name="Mei H."/>
            <person name="Zhang T."/>
            <person name="Gao T."/>
            <person name="Zhang H."/>
        </authorList>
    </citation>
    <scope>NUCLEOTIDE SEQUENCE</scope>
    <source>
        <strain evidence="2">KEN8</strain>
    </source>
</reference>
<accession>A0AAW2J5P8</accession>
<reference evidence="2" key="1">
    <citation type="submission" date="2020-06" db="EMBL/GenBank/DDBJ databases">
        <authorList>
            <person name="Li T."/>
            <person name="Hu X."/>
            <person name="Zhang T."/>
            <person name="Song X."/>
            <person name="Zhang H."/>
            <person name="Dai N."/>
            <person name="Sheng W."/>
            <person name="Hou X."/>
            <person name="Wei L."/>
        </authorList>
    </citation>
    <scope>NUCLEOTIDE SEQUENCE</scope>
    <source>
        <strain evidence="2">KEN8</strain>
        <tissue evidence="2">Leaf</tissue>
    </source>
</reference>
<dbReference type="AlphaFoldDB" id="A0AAW2J5P8"/>
<dbReference type="PANTHER" id="PTHR33437:SF2">
    <property type="entry name" value="OS06G0361200 PROTEIN"/>
    <property type="match status" value="1"/>
</dbReference>
<comment type="caution">
    <text evidence="2">The sequence shown here is derived from an EMBL/GenBank/DDBJ whole genome shotgun (WGS) entry which is preliminary data.</text>
</comment>
<dbReference type="EMBL" id="JACGWM010001674">
    <property type="protein sequence ID" value="KAL0289836.1"/>
    <property type="molecule type" value="Genomic_DNA"/>
</dbReference>
<evidence type="ECO:0000259" key="1">
    <source>
        <dbReference type="Pfam" id="PF03732"/>
    </source>
</evidence>
<name>A0AAW2J5P8_9LAMI</name>
<evidence type="ECO:0000313" key="2">
    <source>
        <dbReference type="EMBL" id="KAL0289836.1"/>
    </source>
</evidence>
<proteinExistence type="predicted"/>
<dbReference type="InterPro" id="IPR005162">
    <property type="entry name" value="Retrotrans_gag_dom"/>
</dbReference>